<dbReference type="Gene3D" id="3.40.190.10">
    <property type="entry name" value="Periplasmic binding protein-like II"/>
    <property type="match status" value="3"/>
</dbReference>
<sequence>MKKTKIMSLGLASAIMLVSVLTGCSSKNDGNAKPNENASPAANSEAPTANEPANEPANASTPPADPLGKYDPPITVSVIRPYDENVKFVEGESATDNLWTRKYEEGLGIKVNYDWTLQAPIDQYYQKLNVAIASNDLADIMVVSSGQLKQLAEAGQIADLTDVYQNYASDFTKKIFTDDGGLALNSATFGGKLLGLPRLGSDIDEVPLLWIRKDWLKKLNLPDPKTMADVDKIAEAFATQDPDGNGKADTSGLGLSKDLNGGFPGFEGYLNGYHAYYNTWLKDASGQLVNSNIQPEMKTALAALQKLYANKAIDKEFGTKDGGKAAEAVTNGKLGMYYGAMWTPIWPIQDGRNLDKTMEWEPFALPSADGQPTKGQVPFDVPSNQYYVVKKNAEHPEAALKMMNFYYDSNYIKGEKADTAKYDGIETFKYVILAGAPTTENLDVYKKAKTLFEANDVESMKNAKEGQLPIVAKYLEGDEKSWGYYKVFGPDGSYKVIEQMLNQNLFMRSEYFGPPTPTMGEKSSTLDTLLKETFTKIIMGAASIDEFDKFVENWKQLGGDQITKEVNEWAASR</sequence>
<dbReference type="PANTHER" id="PTHR43649">
    <property type="entry name" value="ARABINOSE-BINDING PROTEIN-RELATED"/>
    <property type="match status" value="1"/>
</dbReference>
<evidence type="ECO:0000256" key="4">
    <source>
        <dbReference type="ARBA" id="ARBA00023139"/>
    </source>
</evidence>
<dbReference type="SUPFAM" id="SSF53850">
    <property type="entry name" value="Periplasmic binding protein-like II"/>
    <property type="match status" value="1"/>
</dbReference>
<comment type="caution">
    <text evidence="8">The sequence shown here is derived from an EMBL/GenBank/DDBJ whole genome shotgun (WGS) entry which is preliminary data.</text>
</comment>
<evidence type="ECO:0000256" key="3">
    <source>
        <dbReference type="ARBA" id="ARBA00023136"/>
    </source>
</evidence>
<dbReference type="PANTHER" id="PTHR43649:SF33">
    <property type="entry name" value="POLYGALACTURONAN_RHAMNOGALACTURONAN-BINDING PROTEIN YTCQ"/>
    <property type="match status" value="1"/>
</dbReference>
<evidence type="ECO:0000256" key="5">
    <source>
        <dbReference type="ARBA" id="ARBA00023288"/>
    </source>
</evidence>
<keyword evidence="9" id="KW-1185">Reference proteome</keyword>
<dbReference type="OrthoDB" id="9787283at2"/>
<feature type="region of interest" description="Disordered" evidence="6">
    <location>
        <begin position="27"/>
        <end position="70"/>
    </location>
</feature>
<gene>
    <name evidence="8" type="ORF">GT003_29010</name>
</gene>
<evidence type="ECO:0000256" key="2">
    <source>
        <dbReference type="ARBA" id="ARBA00022729"/>
    </source>
</evidence>
<evidence type="ECO:0000256" key="6">
    <source>
        <dbReference type="SAM" id="MobiDB-lite"/>
    </source>
</evidence>
<feature type="signal peptide" evidence="7">
    <location>
        <begin position="1"/>
        <end position="23"/>
    </location>
</feature>
<evidence type="ECO:0000256" key="1">
    <source>
        <dbReference type="ARBA" id="ARBA00022475"/>
    </source>
</evidence>
<dbReference type="EMBL" id="JAAAMU010000025">
    <property type="protein sequence ID" value="NBC73019.1"/>
    <property type="molecule type" value="Genomic_DNA"/>
</dbReference>
<dbReference type="Proteomes" id="UP000558113">
    <property type="component" value="Unassembled WGS sequence"/>
</dbReference>
<dbReference type="PROSITE" id="PS51257">
    <property type="entry name" value="PROKAR_LIPOPROTEIN"/>
    <property type="match status" value="1"/>
</dbReference>
<dbReference type="AlphaFoldDB" id="A0A7X4YX37"/>
<accession>A0A7X4YX37</accession>
<name>A0A7X4YX37_9BACL</name>
<keyword evidence="3" id="KW-0472">Membrane</keyword>
<dbReference type="CDD" id="cd13580">
    <property type="entry name" value="PBP2_AlgQ_like_1"/>
    <property type="match status" value="1"/>
</dbReference>
<keyword evidence="2 7" id="KW-0732">Signal</keyword>
<reference evidence="8 9" key="1">
    <citation type="submission" date="2020-01" db="EMBL/GenBank/DDBJ databases">
        <title>Paenibacillus soybeanensis sp. nov. isolated from the nodules of soybean (Glycine max(L.) Merr).</title>
        <authorList>
            <person name="Wang H."/>
        </authorList>
    </citation>
    <scope>NUCLEOTIDE SEQUENCE [LARGE SCALE GENOMIC DNA]</scope>
    <source>
        <strain evidence="8 9">DSM 23054</strain>
    </source>
</reference>
<feature type="compositionally biased region" description="Low complexity" evidence="6">
    <location>
        <begin position="31"/>
        <end position="62"/>
    </location>
</feature>
<evidence type="ECO:0000313" key="9">
    <source>
        <dbReference type="Proteomes" id="UP000558113"/>
    </source>
</evidence>
<keyword evidence="1" id="KW-1003">Cell membrane</keyword>
<dbReference type="InterPro" id="IPR050490">
    <property type="entry name" value="Bact_solute-bd_prot1"/>
</dbReference>
<protein>
    <submittedName>
        <fullName evidence="8">Extracellular solute-binding protein</fullName>
    </submittedName>
</protein>
<evidence type="ECO:0000256" key="7">
    <source>
        <dbReference type="SAM" id="SignalP"/>
    </source>
</evidence>
<proteinExistence type="predicted"/>
<dbReference type="Pfam" id="PF01547">
    <property type="entry name" value="SBP_bac_1"/>
    <property type="match status" value="1"/>
</dbReference>
<dbReference type="InterPro" id="IPR006059">
    <property type="entry name" value="SBP"/>
</dbReference>
<evidence type="ECO:0000313" key="8">
    <source>
        <dbReference type="EMBL" id="NBC73019.1"/>
    </source>
</evidence>
<keyword evidence="5" id="KW-0449">Lipoprotein</keyword>
<organism evidence="8 9">
    <name type="scientific">Paenibacillus sacheonensis</name>
    <dbReference type="NCBI Taxonomy" id="742054"/>
    <lineage>
        <taxon>Bacteria</taxon>
        <taxon>Bacillati</taxon>
        <taxon>Bacillota</taxon>
        <taxon>Bacilli</taxon>
        <taxon>Bacillales</taxon>
        <taxon>Paenibacillaceae</taxon>
        <taxon>Paenibacillus</taxon>
    </lineage>
</organism>
<feature type="chain" id="PRO_5038810326" evidence="7">
    <location>
        <begin position="24"/>
        <end position="573"/>
    </location>
</feature>
<keyword evidence="4" id="KW-0564">Palmitate</keyword>